<feature type="transmembrane region" description="Helical" evidence="6">
    <location>
        <begin position="279"/>
        <end position="306"/>
    </location>
</feature>
<feature type="transmembrane region" description="Helical" evidence="6">
    <location>
        <begin position="599"/>
        <end position="623"/>
    </location>
</feature>
<dbReference type="AlphaFoldDB" id="A0A6P4IJF8"/>
<evidence type="ECO:0000259" key="7">
    <source>
        <dbReference type="Pfam" id="PF03600"/>
    </source>
</evidence>
<dbReference type="CDD" id="cd01116">
    <property type="entry name" value="P_permease"/>
    <property type="match status" value="1"/>
</dbReference>
<feature type="transmembrane region" description="Helical" evidence="6">
    <location>
        <begin position="478"/>
        <end position="499"/>
    </location>
</feature>
<dbReference type="GO" id="GO:0055085">
    <property type="term" value="P:transmembrane transport"/>
    <property type="evidence" value="ECO:0007669"/>
    <property type="project" value="InterPro"/>
</dbReference>
<name>A0A6P4IJF8_DROKI</name>
<feature type="transmembrane region" description="Helical" evidence="6">
    <location>
        <begin position="453"/>
        <end position="472"/>
    </location>
</feature>
<evidence type="ECO:0000256" key="1">
    <source>
        <dbReference type="ARBA" id="ARBA00004141"/>
    </source>
</evidence>
<dbReference type="PANTHER" id="PTHR43568:SF1">
    <property type="entry name" value="P PROTEIN"/>
    <property type="match status" value="1"/>
</dbReference>
<dbReference type="GO" id="GO:0016020">
    <property type="term" value="C:membrane"/>
    <property type="evidence" value="ECO:0007669"/>
    <property type="project" value="UniProtKB-SubCell"/>
</dbReference>
<sequence>MNEETENGRSRSRRGYFFRIFRMSILLLLWVFFVTILSISHPEEEIKMTIVVMPNATVLKKITFPDNVVNVEFKGPIHKDYTDKQYIKDLPSVHVRAEWRDSTLKKIFVRSKLWKVYLSSNVSEYKHVLKKLQVSPSDKPYGYPKSEPISAEEWGSAVSVVSVESQSELPVGLLMILSNTEEETTMGVVYTLILIIALYALIITEYIDRCLGCILISVASLTLLACMGRLPTFEIITSWIDYGALMVLLGSMFMVAAMSDTGFFEYVTLVAYRTSKGHAWLLIYLLCMIAAFMSAVLDNVTVIMLLAPASIRLCEAAFINTKIVLIMLAMYANLGGSMTPMGAPDNILIIDRMIGDYEINFAYFTGNMLPPCVLCMLTIFGLIFVFVGERIYKIDDYQLERRRAMKKPTREIRNRMKELRRKMLTDKGSWLKPVPNYFNILATVEAYQSPMDLTLLIHIGIAVLFIIAGFILRSLPSIIPQSSFGWISMMAAFLLLILANKPDIGPLLAKIEWRILLYIASLFIISEAVLELGFITWLGHQVVTAVTNVEYNQQIIASMLILLWSSALLSAFFENTAVAAVLMMVCYEIEHADEVNIPLMSLIWALLLGTNFGGNGTLLASLSNEFVAAIAEDHGYKISFMEFFYMGFPIMLASLVVTSLYLITARAIVELGWLGSM</sequence>
<dbReference type="InterPro" id="IPR051475">
    <property type="entry name" value="Diverse_Ion_Transporter"/>
</dbReference>
<proteinExistence type="predicted"/>
<keyword evidence="8" id="KW-1185">Reference proteome</keyword>
<keyword evidence="3 6" id="KW-0812">Transmembrane</keyword>
<dbReference type="PANTHER" id="PTHR43568">
    <property type="entry name" value="P PROTEIN"/>
    <property type="match status" value="1"/>
</dbReference>
<evidence type="ECO:0000256" key="5">
    <source>
        <dbReference type="ARBA" id="ARBA00023136"/>
    </source>
</evidence>
<dbReference type="Pfam" id="PF03600">
    <property type="entry name" value="CitMHS"/>
    <property type="match status" value="1"/>
</dbReference>
<reference evidence="9" key="1">
    <citation type="submission" date="2025-08" db="UniProtKB">
        <authorList>
            <consortium name="RefSeq"/>
        </authorList>
    </citation>
    <scope>IDENTIFICATION</scope>
    <source>
        <strain evidence="9">14028-0561.14</strain>
        <tissue evidence="9">Whole fly</tissue>
    </source>
</reference>
<feature type="transmembrane region" description="Helical" evidence="6">
    <location>
        <begin position="368"/>
        <end position="392"/>
    </location>
</feature>
<evidence type="ECO:0000256" key="3">
    <source>
        <dbReference type="ARBA" id="ARBA00022692"/>
    </source>
</evidence>
<feature type="transmembrane region" description="Helical" evidence="6">
    <location>
        <begin position="643"/>
        <end position="663"/>
    </location>
</feature>
<feature type="transmembrane region" description="Helical" evidence="6">
    <location>
        <begin position="20"/>
        <end position="39"/>
    </location>
</feature>
<keyword evidence="2" id="KW-0813">Transport</keyword>
<keyword evidence="5 6" id="KW-0472">Membrane</keyword>
<keyword evidence="4 6" id="KW-1133">Transmembrane helix</keyword>
<comment type="subcellular location">
    <subcellularLocation>
        <location evidence="1">Membrane</location>
        <topology evidence="1">Multi-pass membrane protein</topology>
    </subcellularLocation>
</comment>
<dbReference type="OrthoDB" id="442352at2759"/>
<evidence type="ECO:0000313" key="9">
    <source>
        <dbReference type="RefSeq" id="XP_017022693.2"/>
    </source>
</evidence>
<evidence type="ECO:0000256" key="2">
    <source>
        <dbReference type="ARBA" id="ARBA00022448"/>
    </source>
</evidence>
<dbReference type="GeneID" id="108074971"/>
<accession>A0A6P4IJF8</accession>
<feature type="transmembrane region" description="Helical" evidence="6">
    <location>
        <begin position="184"/>
        <end position="203"/>
    </location>
</feature>
<dbReference type="Proteomes" id="UP001652661">
    <property type="component" value="Chromosome 3L"/>
</dbReference>
<evidence type="ECO:0000313" key="8">
    <source>
        <dbReference type="Proteomes" id="UP001652661"/>
    </source>
</evidence>
<organism evidence="8 9">
    <name type="scientific">Drosophila kikkawai</name>
    <name type="common">Fruit fly</name>
    <dbReference type="NCBI Taxonomy" id="30033"/>
    <lineage>
        <taxon>Eukaryota</taxon>
        <taxon>Metazoa</taxon>
        <taxon>Ecdysozoa</taxon>
        <taxon>Arthropoda</taxon>
        <taxon>Hexapoda</taxon>
        <taxon>Insecta</taxon>
        <taxon>Pterygota</taxon>
        <taxon>Neoptera</taxon>
        <taxon>Endopterygota</taxon>
        <taxon>Diptera</taxon>
        <taxon>Brachycera</taxon>
        <taxon>Muscomorpha</taxon>
        <taxon>Ephydroidea</taxon>
        <taxon>Drosophilidae</taxon>
        <taxon>Drosophila</taxon>
        <taxon>Sophophora</taxon>
    </lineage>
</organism>
<evidence type="ECO:0000256" key="6">
    <source>
        <dbReference type="SAM" id="Phobius"/>
    </source>
</evidence>
<protein>
    <submittedName>
        <fullName evidence="9">P protein</fullName>
    </submittedName>
</protein>
<dbReference type="RefSeq" id="XP_017022693.2">
    <property type="nucleotide sequence ID" value="XM_017167204.2"/>
</dbReference>
<evidence type="ECO:0000256" key="4">
    <source>
        <dbReference type="ARBA" id="ARBA00022989"/>
    </source>
</evidence>
<gene>
    <name evidence="9" type="primary">LOC108074971</name>
</gene>
<feature type="domain" description="Citrate transporter-like" evidence="7">
    <location>
        <begin position="199"/>
        <end position="609"/>
    </location>
</feature>
<feature type="transmembrane region" description="Helical" evidence="6">
    <location>
        <begin position="239"/>
        <end position="259"/>
    </location>
</feature>
<dbReference type="InterPro" id="IPR004680">
    <property type="entry name" value="Cit_transptr-like_dom"/>
</dbReference>
<feature type="transmembrane region" description="Helical" evidence="6">
    <location>
        <begin position="313"/>
        <end position="332"/>
    </location>
</feature>
<feature type="transmembrane region" description="Helical" evidence="6">
    <location>
        <begin position="209"/>
        <end position="227"/>
    </location>
</feature>
<feature type="transmembrane region" description="Helical" evidence="6">
    <location>
        <begin position="515"/>
        <end position="535"/>
    </location>
</feature>
<feature type="transmembrane region" description="Helical" evidence="6">
    <location>
        <begin position="555"/>
        <end position="587"/>
    </location>
</feature>